<evidence type="ECO:0000259" key="2">
    <source>
        <dbReference type="PROSITE" id="PS50975"/>
    </source>
</evidence>
<dbReference type="Gene3D" id="3.30.470.20">
    <property type="entry name" value="ATP-grasp fold, B domain"/>
    <property type="match status" value="1"/>
</dbReference>
<keyword evidence="1" id="KW-0067">ATP-binding</keyword>
<dbReference type="AlphaFoldDB" id="A0A7Z0BV80"/>
<dbReference type="InterPro" id="IPR013815">
    <property type="entry name" value="ATP_grasp_subdomain_1"/>
</dbReference>
<comment type="caution">
    <text evidence="3">The sequence shown here is derived from an EMBL/GenBank/DDBJ whole genome shotgun (WGS) entry which is preliminary data.</text>
</comment>
<dbReference type="Pfam" id="PF02786">
    <property type="entry name" value="CPSase_L_D2"/>
    <property type="match status" value="1"/>
</dbReference>
<dbReference type="InterPro" id="IPR005479">
    <property type="entry name" value="CPAse_ATP-bd"/>
</dbReference>
<evidence type="ECO:0000313" key="4">
    <source>
        <dbReference type="Proteomes" id="UP000522081"/>
    </source>
</evidence>
<accession>A0A7Z0BV80</accession>
<feature type="domain" description="ATP-grasp" evidence="2">
    <location>
        <begin position="58"/>
        <end position="234"/>
    </location>
</feature>
<reference evidence="3 4" key="1">
    <citation type="submission" date="2020-07" db="EMBL/GenBank/DDBJ databases">
        <title>Genomic Encyclopedia of Type Strains, Phase IV (KMG-IV): sequencing the most valuable type-strain genomes for metagenomic binning, comparative biology and taxonomic classification.</title>
        <authorList>
            <person name="Goeker M."/>
        </authorList>
    </citation>
    <scope>NUCLEOTIDE SEQUENCE [LARGE SCALE GENOMIC DNA]</scope>
    <source>
        <strain evidence="3 4">DSM 29043</strain>
    </source>
</reference>
<dbReference type="RefSeq" id="WP_179406949.1">
    <property type="nucleotide sequence ID" value="NZ_BMGF01000002.1"/>
</dbReference>
<dbReference type="Proteomes" id="UP000522081">
    <property type="component" value="Unassembled WGS sequence"/>
</dbReference>
<dbReference type="GO" id="GO:0046872">
    <property type="term" value="F:metal ion binding"/>
    <property type="evidence" value="ECO:0007669"/>
    <property type="project" value="InterPro"/>
</dbReference>
<dbReference type="SUPFAM" id="SSF56059">
    <property type="entry name" value="Glutathione synthetase ATP-binding domain-like"/>
    <property type="match status" value="1"/>
</dbReference>
<sequence length="307" mass="34247">MDAHRLARIAGDRPVVAIGADDIGCDYLDELAVRAPINWIGADCRESRALLRDKAAFTRLARNLDLPTPETMFFAGKSGIDTDETFARLGAPIVIKPTNMAGGHGVVFVENERQFADRVLGNANYRFSPLVAQAFVPGVDIGLGVLSDRGRMLHYSIQVRRNGRFEFAHHEQFLSATRAIIERTRFSGFAQFDARLSEDGRISLLECNPRTWSSLGQSTWCGLNFVSAVVAAARLRASSQPTSLCSGIAPYTGVWWSENRFRPAEIVRLNPEQRRLALCVLLNFAVNGWRDRLRRWRRKDAIMVGLG</sequence>
<dbReference type="InterPro" id="IPR011761">
    <property type="entry name" value="ATP-grasp"/>
</dbReference>
<dbReference type="PROSITE" id="PS50975">
    <property type="entry name" value="ATP_GRASP"/>
    <property type="match status" value="1"/>
</dbReference>
<dbReference type="EMBL" id="JACBZF010000002">
    <property type="protein sequence ID" value="NYH95060.1"/>
    <property type="molecule type" value="Genomic_DNA"/>
</dbReference>
<evidence type="ECO:0000313" key="3">
    <source>
        <dbReference type="EMBL" id="NYH95060.1"/>
    </source>
</evidence>
<dbReference type="GO" id="GO:0016874">
    <property type="term" value="F:ligase activity"/>
    <property type="evidence" value="ECO:0007669"/>
    <property type="project" value="UniProtKB-KW"/>
</dbReference>
<name>A0A7Z0BV80_9SPHN</name>
<proteinExistence type="predicted"/>
<dbReference type="Gene3D" id="3.30.1490.20">
    <property type="entry name" value="ATP-grasp fold, A domain"/>
    <property type="match status" value="1"/>
</dbReference>
<keyword evidence="1" id="KW-0547">Nucleotide-binding</keyword>
<dbReference type="GO" id="GO:0005524">
    <property type="term" value="F:ATP binding"/>
    <property type="evidence" value="ECO:0007669"/>
    <property type="project" value="UniProtKB-UniRule"/>
</dbReference>
<organism evidence="3 4">
    <name type="scientific">Novosphingobium marinum</name>
    <dbReference type="NCBI Taxonomy" id="1514948"/>
    <lineage>
        <taxon>Bacteria</taxon>
        <taxon>Pseudomonadati</taxon>
        <taxon>Pseudomonadota</taxon>
        <taxon>Alphaproteobacteria</taxon>
        <taxon>Sphingomonadales</taxon>
        <taxon>Sphingomonadaceae</taxon>
        <taxon>Novosphingobium</taxon>
    </lineage>
</organism>
<keyword evidence="3" id="KW-0436">Ligase</keyword>
<protein>
    <submittedName>
        <fullName evidence="3">Putative ATP-grasp superfamily ATP-dependent carboligase</fullName>
    </submittedName>
</protein>
<dbReference type="Pfam" id="PF15632">
    <property type="entry name" value="ATPgrasp_Ter"/>
    <property type="match status" value="1"/>
</dbReference>
<keyword evidence="4" id="KW-1185">Reference proteome</keyword>
<gene>
    <name evidence="3" type="ORF">FHS75_001379</name>
</gene>
<evidence type="ECO:0000256" key="1">
    <source>
        <dbReference type="PROSITE-ProRule" id="PRU00409"/>
    </source>
</evidence>